<proteinExistence type="predicted"/>
<dbReference type="EMBL" id="JACJUU010000001">
    <property type="protein sequence ID" value="MBC2768487.1"/>
    <property type="molecule type" value="Genomic_DNA"/>
</dbReference>
<feature type="compositionally biased region" description="Low complexity" evidence="1">
    <location>
        <begin position="176"/>
        <end position="196"/>
    </location>
</feature>
<reference evidence="3 4" key="1">
    <citation type="submission" date="2020-08" db="EMBL/GenBank/DDBJ databases">
        <title>Paraeoetvoesia sp. YC-7-48 draft genome sequence.</title>
        <authorList>
            <person name="Yao L."/>
        </authorList>
    </citation>
    <scope>NUCLEOTIDE SEQUENCE [LARGE SCALE GENOMIC DNA]</scope>
    <source>
        <strain evidence="4">YC-7-48</strain>
    </source>
</reference>
<feature type="compositionally biased region" description="Low complexity" evidence="1">
    <location>
        <begin position="250"/>
        <end position="327"/>
    </location>
</feature>
<keyword evidence="3" id="KW-0282">Flagellum</keyword>
<dbReference type="RefSeq" id="WP_185778329.1">
    <property type="nucleotide sequence ID" value="NZ_JACJUU010000001.1"/>
</dbReference>
<gene>
    <name evidence="3" type="ORF">GTU67_00990</name>
</gene>
<evidence type="ECO:0000313" key="4">
    <source>
        <dbReference type="Proteomes" id="UP000545386"/>
    </source>
</evidence>
<feature type="region of interest" description="Disordered" evidence="1">
    <location>
        <begin position="128"/>
        <end position="196"/>
    </location>
</feature>
<dbReference type="AlphaFoldDB" id="A0A842HJJ3"/>
<evidence type="ECO:0000259" key="2">
    <source>
        <dbReference type="Pfam" id="PF02120"/>
    </source>
</evidence>
<feature type="region of interest" description="Disordered" evidence="1">
    <location>
        <begin position="247"/>
        <end position="327"/>
    </location>
</feature>
<keyword evidence="4" id="KW-1185">Reference proteome</keyword>
<evidence type="ECO:0000256" key="1">
    <source>
        <dbReference type="SAM" id="MobiDB-lite"/>
    </source>
</evidence>
<sequence>MSVGGPSGLGTLLVQRIDAALGTTLAQQTNLASGARPDAVSQAAEAVRAEQLQNQVNRQPREAVDRAQLQNEQQVRQQIERGKLEAHKGLLGAAKEGPNTGTTPSAPTTLGNAARTILALLMNFPEQPAPVQGRQPLVPPPSEGGRQPAQGQQTAASTGGAPAQQANTGTSAPAAGAQQTTSSGPGTGTPAQGTAQTSTTAQALFAQRVSVQAFSQALSNALQTSGLFYESHLSNMAFGKASLPTVRQEPQAQLTQQAANAAGNTSGTPAAGQNAAATATNTTQTAPTAANASARADAAGAPAGTTANSAASSQPAAATPQPQVSTALSGLHPETHLLVRQQLEVLANQTVAWRGEAWPNAPMDLEIQRREPGEAAADNQQHWATRLTLHLPNLGEVQVRINLVGQQVLMHMVAPDSANILSSNSDTLRASFNASGLALSQFVIDQNDPERQHD</sequence>
<feature type="domain" description="Flagellar hook-length control protein-like C-terminal" evidence="2">
    <location>
        <begin position="374"/>
        <end position="452"/>
    </location>
</feature>
<dbReference type="InterPro" id="IPR038610">
    <property type="entry name" value="FliK-like_C_sf"/>
</dbReference>
<feature type="region of interest" description="Disordered" evidence="1">
    <location>
        <begin position="55"/>
        <end position="76"/>
    </location>
</feature>
<evidence type="ECO:0000313" key="3">
    <source>
        <dbReference type="EMBL" id="MBC2768487.1"/>
    </source>
</evidence>
<organism evidence="3 4">
    <name type="scientific">Pusillimonas minor</name>
    <dbReference type="NCBI Taxonomy" id="2697024"/>
    <lineage>
        <taxon>Bacteria</taxon>
        <taxon>Pseudomonadati</taxon>
        <taxon>Pseudomonadota</taxon>
        <taxon>Betaproteobacteria</taxon>
        <taxon>Burkholderiales</taxon>
        <taxon>Alcaligenaceae</taxon>
        <taxon>Pusillimonas</taxon>
    </lineage>
</organism>
<dbReference type="Proteomes" id="UP000545386">
    <property type="component" value="Unassembled WGS sequence"/>
</dbReference>
<dbReference type="InterPro" id="IPR021136">
    <property type="entry name" value="Flagellar_hook_control-like_C"/>
</dbReference>
<protein>
    <submittedName>
        <fullName evidence="3">Flagellar hook-length control protein FliK</fullName>
    </submittedName>
</protein>
<keyword evidence="3" id="KW-0966">Cell projection</keyword>
<comment type="caution">
    <text evidence="3">The sequence shown here is derived from an EMBL/GenBank/DDBJ whole genome shotgun (WGS) entry which is preliminary data.</text>
</comment>
<dbReference type="Gene3D" id="3.30.750.140">
    <property type="match status" value="1"/>
</dbReference>
<dbReference type="Pfam" id="PF02120">
    <property type="entry name" value="Flg_hook"/>
    <property type="match status" value="1"/>
</dbReference>
<name>A0A842HJJ3_9BURK</name>
<keyword evidence="3" id="KW-0969">Cilium</keyword>
<accession>A0A842HJJ3</accession>